<keyword evidence="3" id="KW-1185">Reference proteome</keyword>
<reference evidence="2 3" key="1">
    <citation type="submission" date="2024-09" db="EMBL/GenBank/DDBJ databases">
        <authorList>
            <person name="Sun Q."/>
            <person name="Mori K."/>
        </authorList>
    </citation>
    <scope>NUCLEOTIDE SEQUENCE [LARGE SCALE GENOMIC DNA]</scope>
    <source>
        <strain evidence="2 3">TISTR 1856</strain>
    </source>
</reference>
<evidence type="ECO:0000313" key="2">
    <source>
        <dbReference type="EMBL" id="MFB9375602.1"/>
    </source>
</evidence>
<dbReference type="EMBL" id="JBHMDM010000001">
    <property type="protein sequence ID" value="MFB9375602.1"/>
    <property type="molecule type" value="Genomic_DNA"/>
</dbReference>
<evidence type="ECO:0000259" key="1">
    <source>
        <dbReference type="Pfam" id="PF18588"/>
    </source>
</evidence>
<sequence length="302" mass="32581">MGDEGRRRHYGIFYGLQEIPAGTGPLLVIHGNCQAESLRVLVSPHLRTVRIPPVHELTADDLPWLAKLLGRADLVMSQPIRAGYRDLRLGTAEIMELAPNAAPVIMLPVLRWSALHPFQVIVRTPLGDPPGVPYHDLRVLAAAAGSPIPEIPGPEAVRTIRENSITELRARTERHGTVAADDLFVAAGAEACQVINHPGNLVLRGVAERALARCGIRVAVADPGRVLLDSVHAPRLPETLAAQGLPVTPATVRRDWLVAGRAVPDEEIRRVQADWYAAHPEVVAAGLRRHGALLDLLRASGA</sequence>
<dbReference type="Proteomes" id="UP001589748">
    <property type="component" value="Unassembled WGS sequence"/>
</dbReference>
<dbReference type="InterPro" id="IPR041307">
    <property type="entry name" value="WcbI"/>
</dbReference>
<gene>
    <name evidence="2" type="ORF">ACFFVI_01345</name>
</gene>
<feature type="domain" description="Polysaccharide biosynthesis enzyme WcbI" evidence="1">
    <location>
        <begin position="27"/>
        <end position="216"/>
    </location>
</feature>
<proteinExistence type="predicted"/>
<evidence type="ECO:0000313" key="3">
    <source>
        <dbReference type="Proteomes" id="UP001589748"/>
    </source>
</evidence>
<organism evidence="2 3">
    <name type="scientific">Kineococcus gynurae</name>
    <dbReference type="NCBI Taxonomy" id="452979"/>
    <lineage>
        <taxon>Bacteria</taxon>
        <taxon>Bacillati</taxon>
        <taxon>Actinomycetota</taxon>
        <taxon>Actinomycetes</taxon>
        <taxon>Kineosporiales</taxon>
        <taxon>Kineosporiaceae</taxon>
        <taxon>Kineococcus</taxon>
    </lineage>
</organism>
<comment type="caution">
    <text evidence="2">The sequence shown here is derived from an EMBL/GenBank/DDBJ whole genome shotgun (WGS) entry which is preliminary data.</text>
</comment>
<name>A0ABV5LNF1_9ACTN</name>
<dbReference type="RefSeq" id="WP_380140236.1">
    <property type="nucleotide sequence ID" value="NZ_JBHLUI010000012.1"/>
</dbReference>
<dbReference type="Pfam" id="PF18588">
    <property type="entry name" value="WcbI"/>
    <property type="match status" value="1"/>
</dbReference>
<accession>A0ABV5LNF1</accession>
<protein>
    <submittedName>
        <fullName evidence="2">WcbI family polysaccharide biosynthesis putative acetyltransferase</fullName>
    </submittedName>
</protein>
<dbReference type="Gene3D" id="3.40.50.12080">
    <property type="match status" value="1"/>
</dbReference>